<feature type="domain" description="GMPS ATP-PPase" evidence="12">
    <location>
        <begin position="226"/>
        <end position="424"/>
    </location>
</feature>
<dbReference type="InterPro" id="IPR022310">
    <property type="entry name" value="NAD/GMP_synthase"/>
</dbReference>
<dbReference type="OrthoDB" id="9802219at2"/>
<comment type="pathway">
    <text evidence="2 9">Purine metabolism; GMP biosynthesis; GMP from XMP (L-Gln route): step 1/1.</text>
</comment>
<dbReference type="PANTHER" id="PTHR11922:SF2">
    <property type="entry name" value="GMP SYNTHASE [GLUTAMINE-HYDROLYZING]"/>
    <property type="match status" value="1"/>
</dbReference>
<name>A0A3M8LEM8_9MICO</name>
<evidence type="ECO:0000313" key="14">
    <source>
        <dbReference type="Proteomes" id="UP000279859"/>
    </source>
</evidence>
<dbReference type="NCBIfam" id="TIGR00888">
    <property type="entry name" value="guaA_Nterm"/>
    <property type="match status" value="1"/>
</dbReference>
<comment type="catalytic activity">
    <reaction evidence="9">
        <text>XMP + L-glutamine + ATP + H2O = GMP + L-glutamate + AMP + diphosphate + 2 H(+)</text>
        <dbReference type="Rhea" id="RHEA:11680"/>
        <dbReference type="ChEBI" id="CHEBI:15377"/>
        <dbReference type="ChEBI" id="CHEBI:15378"/>
        <dbReference type="ChEBI" id="CHEBI:29985"/>
        <dbReference type="ChEBI" id="CHEBI:30616"/>
        <dbReference type="ChEBI" id="CHEBI:33019"/>
        <dbReference type="ChEBI" id="CHEBI:57464"/>
        <dbReference type="ChEBI" id="CHEBI:58115"/>
        <dbReference type="ChEBI" id="CHEBI:58359"/>
        <dbReference type="ChEBI" id="CHEBI:456215"/>
        <dbReference type="EC" id="6.3.5.2"/>
    </reaction>
</comment>
<feature type="binding site" evidence="10">
    <location>
        <begin position="253"/>
        <end position="259"/>
    </location>
    <ligand>
        <name>ATP</name>
        <dbReference type="ChEBI" id="CHEBI:30616"/>
    </ligand>
</feature>
<keyword evidence="3 9" id="KW-0436">Ligase</keyword>
<dbReference type="GO" id="GO:0003921">
    <property type="term" value="F:GMP synthase activity"/>
    <property type="evidence" value="ECO:0007669"/>
    <property type="project" value="InterPro"/>
</dbReference>
<dbReference type="PRINTS" id="PR00097">
    <property type="entry name" value="ANTSNTHASEII"/>
</dbReference>
<dbReference type="Pfam" id="PF00958">
    <property type="entry name" value="GMP_synt_C"/>
    <property type="match status" value="1"/>
</dbReference>
<evidence type="ECO:0000256" key="2">
    <source>
        <dbReference type="ARBA" id="ARBA00005153"/>
    </source>
</evidence>
<feature type="active site" evidence="9">
    <location>
        <position position="201"/>
    </location>
</feature>
<evidence type="ECO:0000256" key="4">
    <source>
        <dbReference type="ARBA" id="ARBA00022741"/>
    </source>
</evidence>
<evidence type="ECO:0000256" key="1">
    <source>
        <dbReference type="ARBA" id="ARBA00002332"/>
    </source>
</evidence>
<comment type="function">
    <text evidence="1 9">Catalyzes the synthesis of GMP from XMP.</text>
</comment>
<dbReference type="PANTHER" id="PTHR11922">
    <property type="entry name" value="GMP SYNTHASE-RELATED"/>
    <property type="match status" value="1"/>
</dbReference>
<evidence type="ECO:0000256" key="7">
    <source>
        <dbReference type="ARBA" id="ARBA00022840"/>
    </source>
</evidence>
<evidence type="ECO:0000256" key="11">
    <source>
        <dbReference type="SAM" id="MobiDB-lite"/>
    </source>
</evidence>
<evidence type="ECO:0000259" key="12">
    <source>
        <dbReference type="PROSITE" id="PS51553"/>
    </source>
</evidence>
<evidence type="ECO:0000256" key="8">
    <source>
        <dbReference type="ARBA" id="ARBA00022962"/>
    </source>
</evidence>
<keyword evidence="14" id="KW-1185">Reference proteome</keyword>
<proteinExistence type="inferred from homology"/>
<protein>
    <recommendedName>
        <fullName evidence="9">GMP synthase [glutamine-hydrolyzing]</fullName>
        <ecNumber evidence="9">6.3.5.2</ecNumber>
    </recommendedName>
    <alternativeName>
        <fullName evidence="9">GMP synthetase</fullName>
    </alternativeName>
    <alternativeName>
        <fullName evidence="9">Glutamine amidotransferase</fullName>
    </alternativeName>
</protein>
<dbReference type="Pfam" id="PF02540">
    <property type="entry name" value="NAD_synthase"/>
    <property type="match status" value="1"/>
</dbReference>
<dbReference type="NCBIfam" id="NF000848">
    <property type="entry name" value="PRK00074.1"/>
    <property type="match status" value="1"/>
</dbReference>
<evidence type="ECO:0000313" key="13">
    <source>
        <dbReference type="EMBL" id="RNE63987.1"/>
    </source>
</evidence>
<dbReference type="NCBIfam" id="TIGR00884">
    <property type="entry name" value="guaA_Cterm"/>
    <property type="match status" value="1"/>
</dbReference>
<dbReference type="InterPro" id="IPR029062">
    <property type="entry name" value="Class_I_gatase-like"/>
</dbReference>
<keyword evidence="7 9" id="KW-0067">ATP-binding</keyword>
<feature type="active site" evidence="9">
    <location>
        <position position="199"/>
    </location>
</feature>
<dbReference type="Gene3D" id="3.30.300.10">
    <property type="match status" value="1"/>
</dbReference>
<dbReference type="PROSITE" id="PS51553">
    <property type="entry name" value="GMPS_ATP_PPASE"/>
    <property type="match status" value="1"/>
</dbReference>
<dbReference type="Pfam" id="PF00117">
    <property type="entry name" value="GATase"/>
    <property type="match status" value="1"/>
</dbReference>
<dbReference type="InterPro" id="IPR004739">
    <property type="entry name" value="GMP_synth_GATase"/>
</dbReference>
<dbReference type="InterPro" id="IPR022955">
    <property type="entry name" value="GMP_synthase"/>
</dbReference>
<dbReference type="EMBL" id="RDSR01000006">
    <property type="protein sequence ID" value="RNE63987.1"/>
    <property type="molecule type" value="Genomic_DNA"/>
</dbReference>
<dbReference type="Proteomes" id="UP000279859">
    <property type="component" value="Unassembled WGS sequence"/>
</dbReference>
<evidence type="ECO:0000256" key="9">
    <source>
        <dbReference type="HAMAP-Rule" id="MF_00344"/>
    </source>
</evidence>
<organism evidence="13 14">
    <name type="scientific">Cryobacterium tepidiphilum</name>
    <dbReference type="NCBI Taxonomy" id="2486026"/>
    <lineage>
        <taxon>Bacteria</taxon>
        <taxon>Bacillati</taxon>
        <taxon>Actinomycetota</taxon>
        <taxon>Actinomycetes</taxon>
        <taxon>Micrococcales</taxon>
        <taxon>Microbacteriaceae</taxon>
        <taxon>Cryobacterium</taxon>
    </lineage>
</organism>
<comment type="subunit">
    <text evidence="9">Homodimer.</text>
</comment>
<reference evidence="13 14" key="1">
    <citation type="submission" date="2018-11" db="EMBL/GenBank/DDBJ databases">
        <title>Cryobacterium sp. nov., isolated from rhizosphere soil of lettuce.</title>
        <authorList>
            <person name="Wang Y."/>
        </authorList>
    </citation>
    <scope>NUCLEOTIDE SEQUENCE [LARGE SCALE GENOMIC DNA]</scope>
    <source>
        <strain evidence="13 14">NEAU-85</strain>
    </source>
</reference>
<dbReference type="SUPFAM" id="SSF52317">
    <property type="entry name" value="Class I glutamine amidotransferase-like"/>
    <property type="match status" value="1"/>
</dbReference>
<dbReference type="EC" id="6.3.5.2" evidence="9"/>
<dbReference type="Gene3D" id="3.40.50.620">
    <property type="entry name" value="HUPs"/>
    <property type="match status" value="1"/>
</dbReference>
<gene>
    <name evidence="9" type="primary">guaA</name>
    <name evidence="13" type="ORF">EEJ31_05320</name>
</gene>
<dbReference type="InterPro" id="IPR025777">
    <property type="entry name" value="GMPS_ATP_PPase_dom"/>
</dbReference>
<dbReference type="InterPro" id="IPR001674">
    <property type="entry name" value="GMP_synth_C"/>
</dbReference>
<evidence type="ECO:0000256" key="3">
    <source>
        <dbReference type="ARBA" id="ARBA00022598"/>
    </source>
</evidence>
<keyword evidence="4 9" id="KW-0547">Nucleotide-binding</keyword>
<keyword evidence="6 9" id="KW-0658">Purine biosynthesis</keyword>
<dbReference type="PRINTS" id="PR00099">
    <property type="entry name" value="CPSGATASE"/>
</dbReference>
<comment type="caution">
    <text evidence="13">The sequence shown here is derived from an EMBL/GenBank/DDBJ whole genome shotgun (WGS) entry which is preliminary data.</text>
</comment>
<dbReference type="GO" id="GO:0005524">
    <property type="term" value="F:ATP binding"/>
    <property type="evidence" value="ECO:0007669"/>
    <property type="project" value="UniProtKB-UniRule"/>
</dbReference>
<sequence>MSTDAVTGTDSLGVDQTTGDPAAQPAGDELTQRPVLVVDFGAQYAQLIARRVREASVYSEIVPFSVTAAEIAAKNPVGIVLSGGPSSVYEEGAPQLDAGIFDLGVPVLGICYGFQVMASTLGGQVARTGAREYGSTPVSVTDAGNALLSGQPADQTVWMSHGDSVAQAPDGFTVLASTSSTPVAAFANDERRLYGVQWHPEVKHSEHGQHVLENFLHRAAGIPADWNSGNVIADQVERIRAQVGDGRVICGLSGGVDSAVAAALVHKAVGDQLVCVFVDHGLLRQDERRQVEEDYVKATGVRLVTIDARAQFLDALAGVSDPEQKRKIIGREFIRSFEQAAADLVLEAKSEGGEIRFLVQGTLYPDVVESGGGSGTANIKSHHNVGGLPEDLQFELVEPLRTLFKDEVRAIGSQLGLPEEIVQRQPFPGPGLGIRIVGEITQDRLDLLRQADAIVREELSAAGLDRDIWQCPVVLLADVRSVGVQGDSRTYGHPIVLRPVSSEDAMTADWTRLPYDLLAKISNRITNEVAEVNRVVLDVTSKPPGTIEWE</sequence>
<feature type="region of interest" description="Disordered" evidence="11">
    <location>
        <begin position="1"/>
        <end position="28"/>
    </location>
</feature>
<dbReference type="HAMAP" id="MF_00344">
    <property type="entry name" value="GMP_synthase"/>
    <property type="match status" value="1"/>
</dbReference>
<dbReference type="Gene3D" id="3.40.50.880">
    <property type="match status" value="1"/>
</dbReference>
<dbReference type="PROSITE" id="PS51273">
    <property type="entry name" value="GATASE_TYPE_1"/>
    <property type="match status" value="1"/>
</dbReference>
<dbReference type="InterPro" id="IPR017926">
    <property type="entry name" value="GATASE"/>
</dbReference>
<evidence type="ECO:0000256" key="5">
    <source>
        <dbReference type="ARBA" id="ARBA00022749"/>
    </source>
</evidence>
<dbReference type="GO" id="GO:0005829">
    <property type="term" value="C:cytosol"/>
    <property type="evidence" value="ECO:0007669"/>
    <property type="project" value="TreeGrafter"/>
</dbReference>
<dbReference type="CDD" id="cd01742">
    <property type="entry name" value="GATase1_GMP_Synthase"/>
    <property type="match status" value="1"/>
</dbReference>
<feature type="compositionally biased region" description="Polar residues" evidence="11">
    <location>
        <begin position="1"/>
        <end position="19"/>
    </location>
</feature>
<dbReference type="AlphaFoldDB" id="A0A3M8LEM8"/>
<dbReference type="PRINTS" id="PR00096">
    <property type="entry name" value="GATASE"/>
</dbReference>
<dbReference type="RefSeq" id="WP_123045259.1">
    <property type="nucleotide sequence ID" value="NZ_RDSR01000006.1"/>
</dbReference>
<keyword evidence="5 9" id="KW-0332">GMP biosynthesis</keyword>
<dbReference type="InterPro" id="IPR014729">
    <property type="entry name" value="Rossmann-like_a/b/a_fold"/>
</dbReference>
<dbReference type="SUPFAM" id="SSF52402">
    <property type="entry name" value="Adenine nucleotide alpha hydrolases-like"/>
    <property type="match status" value="1"/>
</dbReference>
<feature type="active site" description="Nucleophile" evidence="9">
    <location>
        <position position="111"/>
    </location>
</feature>
<keyword evidence="8 9" id="KW-0315">Glutamine amidotransferase</keyword>
<dbReference type="FunFam" id="3.40.50.880:FF:000001">
    <property type="entry name" value="GMP synthase [glutamine-hydrolyzing]"/>
    <property type="match status" value="1"/>
</dbReference>
<dbReference type="FunFam" id="3.40.50.620:FF:000001">
    <property type="entry name" value="GMP synthase [glutamine-hydrolyzing]"/>
    <property type="match status" value="1"/>
</dbReference>
<dbReference type="SUPFAM" id="SSF54810">
    <property type="entry name" value="GMP synthetase C-terminal dimerisation domain"/>
    <property type="match status" value="1"/>
</dbReference>
<evidence type="ECO:0000256" key="6">
    <source>
        <dbReference type="ARBA" id="ARBA00022755"/>
    </source>
</evidence>
<dbReference type="FunFam" id="3.30.300.10:FF:000002">
    <property type="entry name" value="GMP synthase [glutamine-hydrolyzing]"/>
    <property type="match status" value="1"/>
</dbReference>
<dbReference type="CDD" id="cd01997">
    <property type="entry name" value="GMP_synthase_C"/>
    <property type="match status" value="1"/>
</dbReference>
<evidence type="ECO:0000256" key="10">
    <source>
        <dbReference type="PROSITE-ProRule" id="PRU00886"/>
    </source>
</evidence>
<accession>A0A3M8LEM8</accession>
<dbReference type="UniPathway" id="UPA00189">
    <property type="reaction ID" value="UER00296"/>
</dbReference>